<keyword evidence="8" id="KW-0131">Cell cycle</keyword>
<feature type="domain" description="Plastocyanin-like" evidence="6">
    <location>
        <begin position="386"/>
        <end position="486"/>
    </location>
</feature>
<feature type="region of interest" description="Disordered" evidence="4">
    <location>
        <begin position="65"/>
        <end position="92"/>
    </location>
</feature>
<keyword evidence="5" id="KW-0472">Membrane</keyword>
<dbReference type="InterPro" id="IPR011707">
    <property type="entry name" value="Cu-oxidase-like_N"/>
</dbReference>
<dbReference type="GO" id="GO:0016491">
    <property type="term" value="F:oxidoreductase activity"/>
    <property type="evidence" value="ECO:0007669"/>
    <property type="project" value="UniProtKB-KW"/>
</dbReference>
<keyword evidence="3" id="KW-0186">Copper</keyword>
<dbReference type="GO" id="GO:0051301">
    <property type="term" value="P:cell division"/>
    <property type="evidence" value="ECO:0007669"/>
    <property type="project" value="UniProtKB-KW"/>
</dbReference>
<keyword evidence="8" id="KW-0946">Virion</keyword>
<reference evidence="9" key="1">
    <citation type="submission" date="2016-10" db="EMBL/GenBank/DDBJ databases">
        <authorList>
            <person name="Varghese N."/>
            <person name="Submissions S."/>
        </authorList>
    </citation>
    <scope>NUCLEOTIDE SEQUENCE [LARGE SCALE GENOMIC DNA]</scope>
    <source>
        <strain evidence="9">DSM 22127</strain>
    </source>
</reference>
<protein>
    <submittedName>
        <fullName evidence="8">Multicopper oxidase with three cupredoxin domains (Includes cell division protein FtsP and spore coat protein CotA)</fullName>
    </submittedName>
</protein>
<evidence type="ECO:0000256" key="1">
    <source>
        <dbReference type="ARBA" id="ARBA00022723"/>
    </source>
</evidence>
<dbReference type="Gene3D" id="2.60.40.420">
    <property type="entry name" value="Cupredoxins - blue copper proteins"/>
    <property type="match status" value="2"/>
</dbReference>
<evidence type="ECO:0000259" key="7">
    <source>
        <dbReference type="Pfam" id="PF07732"/>
    </source>
</evidence>
<dbReference type="InterPro" id="IPR002355">
    <property type="entry name" value="Cu_oxidase_Cu_BS"/>
</dbReference>
<accession>A0A1H1UWA5</accession>
<proteinExistence type="predicted"/>
<dbReference type="AlphaFoldDB" id="A0A1H1UWA5"/>
<feature type="transmembrane region" description="Helical" evidence="5">
    <location>
        <begin position="27"/>
        <end position="46"/>
    </location>
</feature>
<dbReference type="PROSITE" id="PS00080">
    <property type="entry name" value="MULTICOPPER_OXIDASE2"/>
    <property type="match status" value="1"/>
</dbReference>
<dbReference type="PANTHER" id="PTHR11709:SF394">
    <property type="entry name" value="FI03373P-RELATED"/>
    <property type="match status" value="1"/>
</dbReference>
<feature type="compositionally biased region" description="Gly residues" evidence="4">
    <location>
        <begin position="65"/>
        <end position="77"/>
    </location>
</feature>
<dbReference type="Proteomes" id="UP000198859">
    <property type="component" value="Chromosome I"/>
</dbReference>
<evidence type="ECO:0000256" key="3">
    <source>
        <dbReference type="ARBA" id="ARBA00023008"/>
    </source>
</evidence>
<feature type="domain" description="Plastocyanin-like" evidence="7">
    <location>
        <begin position="101"/>
        <end position="215"/>
    </location>
</feature>
<keyword evidence="1" id="KW-0479">Metal-binding</keyword>
<evidence type="ECO:0000313" key="8">
    <source>
        <dbReference type="EMBL" id="SDS76858.1"/>
    </source>
</evidence>
<dbReference type="SUPFAM" id="SSF49503">
    <property type="entry name" value="Cupredoxins"/>
    <property type="match status" value="3"/>
</dbReference>
<evidence type="ECO:0000256" key="5">
    <source>
        <dbReference type="SAM" id="Phobius"/>
    </source>
</evidence>
<dbReference type="EMBL" id="LT629757">
    <property type="protein sequence ID" value="SDS76858.1"/>
    <property type="molecule type" value="Genomic_DNA"/>
</dbReference>
<keyword evidence="5" id="KW-1133">Transmembrane helix</keyword>
<keyword evidence="8" id="KW-0132">Cell division</keyword>
<sequence length="505" mass="53121">MSARDRGRAGDRLGGRVGGRVGGRTRLLVAVALTLALVGPLAWLWWSSLLPASYSAAEMGEMDLGGGPGSSSHGGHGSTSVAELSGPRTGEPDVVVDLTARQGTVRLADGEQVEGYTLDGSSPGPLVEAEVGDLVEVTLRNADVAGGVALHWHGVDVPNAEDGVAGVTQDAVAPGESHTYRWVAPDAGTYWYHSHQLSHEQVVGGLLGPLVVHPRGDRGPRDVLALAHLYAGKPTVNGRHGVEAVVADPGERVRVRVVNTDDGPTAVWAGAAYRLVAVDGTDVHRPGVVRDRAVAVPAGGRVDLELDVPADGSAVRVSLPGDVGLVIGPEGASAPEVPEPGDRVDLLTYGEPADLGLDPDRADRRFGYSIGRRPGFLDGRPGLWWSVNGRLLPDMPMFVVREGDVVRVSISNHSGTVHPMHLHGHHTVVLSRDGVAASGSPWWFDSLDVGDGHRFEVAFVADNPGIWMDHCHNLAHAREGLVTHLMYDGVTTPYRLGDDGGNVPE</sequence>
<dbReference type="InterPro" id="IPR011706">
    <property type="entry name" value="Cu-oxidase_C"/>
</dbReference>
<dbReference type="InterPro" id="IPR008972">
    <property type="entry name" value="Cupredoxin"/>
</dbReference>
<dbReference type="Pfam" id="PF07731">
    <property type="entry name" value="Cu-oxidase_2"/>
    <property type="match status" value="1"/>
</dbReference>
<organism evidence="8 9">
    <name type="scientific">Nocardioides scoriae</name>
    <dbReference type="NCBI Taxonomy" id="642780"/>
    <lineage>
        <taxon>Bacteria</taxon>
        <taxon>Bacillati</taxon>
        <taxon>Actinomycetota</taxon>
        <taxon>Actinomycetes</taxon>
        <taxon>Propionibacteriales</taxon>
        <taxon>Nocardioidaceae</taxon>
        <taxon>Nocardioides</taxon>
    </lineage>
</organism>
<keyword evidence="8" id="KW-0167">Capsid protein</keyword>
<name>A0A1H1UWA5_9ACTN</name>
<dbReference type="GO" id="GO:0005507">
    <property type="term" value="F:copper ion binding"/>
    <property type="evidence" value="ECO:0007669"/>
    <property type="project" value="InterPro"/>
</dbReference>
<dbReference type="InterPro" id="IPR045087">
    <property type="entry name" value="Cu-oxidase_fam"/>
</dbReference>
<dbReference type="PANTHER" id="PTHR11709">
    <property type="entry name" value="MULTI-COPPER OXIDASE"/>
    <property type="match status" value="1"/>
</dbReference>
<evidence type="ECO:0000256" key="2">
    <source>
        <dbReference type="ARBA" id="ARBA00023002"/>
    </source>
</evidence>
<dbReference type="Pfam" id="PF07732">
    <property type="entry name" value="Cu-oxidase_3"/>
    <property type="match status" value="1"/>
</dbReference>
<keyword evidence="2" id="KW-0560">Oxidoreductase</keyword>
<keyword evidence="5" id="KW-0812">Transmembrane</keyword>
<evidence type="ECO:0000256" key="4">
    <source>
        <dbReference type="SAM" id="MobiDB-lite"/>
    </source>
</evidence>
<evidence type="ECO:0000259" key="6">
    <source>
        <dbReference type="Pfam" id="PF07731"/>
    </source>
</evidence>
<gene>
    <name evidence="8" type="ORF">SAMN04488570_2647</name>
</gene>
<evidence type="ECO:0000313" key="9">
    <source>
        <dbReference type="Proteomes" id="UP000198859"/>
    </source>
</evidence>
<dbReference type="STRING" id="642780.SAMN04488570_2647"/>
<dbReference type="CDD" id="cd04202">
    <property type="entry name" value="CuRO_D2_2dMcoN_like"/>
    <property type="match status" value="1"/>
</dbReference>
<keyword evidence="9" id="KW-1185">Reference proteome</keyword>